<name>A0A5J6FLD3_9ACTN</name>
<proteinExistence type="predicted"/>
<dbReference type="GO" id="GO:0032259">
    <property type="term" value="P:methylation"/>
    <property type="evidence" value="ECO:0007669"/>
    <property type="project" value="UniProtKB-KW"/>
</dbReference>
<dbReference type="InterPro" id="IPR029063">
    <property type="entry name" value="SAM-dependent_MTases_sf"/>
</dbReference>
<sequence length="311" mass="32626">MTGHPSAPPGAAAPPRAVPGTAVPRRGPGAPAPRGYVFDNDSPHSAHHHDCLERALDPLTLDHLTAAGVAPGMHCLEIGAGAGSVAHGLARLVAPGGTVTATDVKPGLIAPAPGLTVLTHDVVTDPLPEAAYDVVVARLVLQHLPERQEVLHRLLRALRPGGLLQIDEFDAGREPCLLAPTEDDARLYERFTTARADLMRAAGGDPSWGRRVAKALRDTGFTGIGIRPHVLLRAPGTPALGLQLHHLAHLAPRLLDSGFTPDELDRLRALMNHPGFAALTGVLHSVQGRRPAPDTWPGGTPRTGTTPTETP</sequence>
<evidence type="ECO:0000256" key="1">
    <source>
        <dbReference type="ARBA" id="ARBA00022603"/>
    </source>
</evidence>
<evidence type="ECO:0000256" key="4">
    <source>
        <dbReference type="SAM" id="MobiDB-lite"/>
    </source>
</evidence>
<accession>A0A5J6FLD3</accession>
<dbReference type="SUPFAM" id="SSF53335">
    <property type="entry name" value="S-adenosyl-L-methionine-dependent methyltransferases"/>
    <property type="match status" value="1"/>
</dbReference>
<feature type="compositionally biased region" description="Low complexity" evidence="4">
    <location>
        <begin position="13"/>
        <end position="37"/>
    </location>
</feature>
<dbReference type="GO" id="GO:0008168">
    <property type="term" value="F:methyltransferase activity"/>
    <property type="evidence" value="ECO:0007669"/>
    <property type="project" value="UniProtKB-KW"/>
</dbReference>
<feature type="compositionally biased region" description="Low complexity" evidence="4">
    <location>
        <begin position="293"/>
        <end position="311"/>
    </location>
</feature>
<keyword evidence="1 6" id="KW-0489">Methyltransferase</keyword>
<gene>
    <name evidence="6" type="ORF">CP967_30845</name>
</gene>
<evidence type="ECO:0000256" key="3">
    <source>
        <dbReference type="ARBA" id="ARBA00022691"/>
    </source>
</evidence>
<reference evidence="6 7" key="1">
    <citation type="submission" date="2017-09" db="EMBL/GenBank/DDBJ databases">
        <authorList>
            <person name="Lee N."/>
            <person name="Cho B.-K."/>
        </authorList>
    </citation>
    <scope>NUCLEOTIDE SEQUENCE [LARGE SCALE GENOMIC DNA]</scope>
    <source>
        <strain evidence="6 7">ATCC 12769</strain>
    </source>
</reference>
<dbReference type="PANTHER" id="PTHR43464">
    <property type="entry name" value="METHYLTRANSFERASE"/>
    <property type="match status" value="1"/>
</dbReference>
<protein>
    <submittedName>
        <fullName evidence="6">Methyltransferase domain-containing protein</fullName>
    </submittedName>
</protein>
<evidence type="ECO:0000313" key="7">
    <source>
        <dbReference type="Proteomes" id="UP000326178"/>
    </source>
</evidence>
<dbReference type="RefSeq" id="WP_150491101.1">
    <property type="nucleotide sequence ID" value="NZ_BMUV01000003.1"/>
</dbReference>
<evidence type="ECO:0000313" key="6">
    <source>
        <dbReference type="EMBL" id="QEU75785.1"/>
    </source>
</evidence>
<evidence type="ECO:0000259" key="5">
    <source>
        <dbReference type="Pfam" id="PF08242"/>
    </source>
</evidence>
<evidence type="ECO:0000256" key="2">
    <source>
        <dbReference type="ARBA" id="ARBA00022679"/>
    </source>
</evidence>
<feature type="region of interest" description="Disordered" evidence="4">
    <location>
        <begin position="1"/>
        <end position="48"/>
    </location>
</feature>
<organism evidence="6 7">
    <name type="scientific">Streptomyces nitrosporeus</name>
    <dbReference type="NCBI Taxonomy" id="28894"/>
    <lineage>
        <taxon>Bacteria</taxon>
        <taxon>Bacillati</taxon>
        <taxon>Actinomycetota</taxon>
        <taxon>Actinomycetes</taxon>
        <taxon>Kitasatosporales</taxon>
        <taxon>Streptomycetaceae</taxon>
        <taxon>Streptomyces</taxon>
    </lineage>
</organism>
<dbReference type="EMBL" id="CP023702">
    <property type="protein sequence ID" value="QEU75785.1"/>
    <property type="molecule type" value="Genomic_DNA"/>
</dbReference>
<dbReference type="InterPro" id="IPR013217">
    <property type="entry name" value="Methyltransf_12"/>
</dbReference>
<feature type="compositionally biased region" description="Pro residues" evidence="4">
    <location>
        <begin position="1"/>
        <end position="12"/>
    </location>
</feature>
<dbReference type="Gene3D" id="3.40.50.150">
    <property type="entry name" value="Vaccinia Virus protein VP39"/>
    <property type="match status" value="1"/>
</dbReference>
<dbReference type="OrthoDB" id="3469983at2"/>
<dbReference type="KEGG" id="snk:CP967_30845"/>
<dbReference type="Pfam" id="PF08242">
    <property type="entry name" value="Methyltransf_12"/>
    <property type="match status" value="1"/>
</dbReference>
<keyword evidence="2 6" id="KW-0808">Transferase</keyword>
<keyword evidence="3" id="KW-0949">S-adenosyl-L-methionine</keyword>
<keyword evidence="7" id="KW-1185">Reference proteome</keyword>
<dbReference type="PANTHER" id="PTHR43464:SF19">
    <property type="entry name" value="UBIQUINONE BIOSYNTHESIS O-METHYLTRANSFERASE, MITOCHONDRIAL"/>
    <property type="match status" value="1"/>
</dbReference>
<feature type="region of interest" description="Disordered" evidence="4">
    <location>
        <begin position="287"/>
        <end position="311"/>
    </location>
</feature>
<dbReference type="CDD" id="cd02440">
    <property type="entry name" value="AdoMet_MTases"/>
    <property type="match status" value="1"/>
</dbReference>
<dbReference type="AlphaFoldDB" id="A0A5J6FLD3"/>
<feature type="domain" description="Methyltransferase type 12" evidence="5">
    <location>
        <begin position="76"/>
        <end position="164"/>
    </location>
</feature>
<dbReference type="Proteomes" id="UP000326178">
    <property type="component" value="Chromosome"/>
</dbReference>